<dbReference type="SUPFAM" id="SSF52540">
    <property type="entry name" value="P-loop containing nucleoside triphosphate hydrolases"/>
    <property type="match status" value="1"/>
</dbReference>
<dbReference type="InterPro" id="IPR027417">
    <property type="entry name" value="P-loop_NTPase"/>
</dbReference>
<evidence type="ECO:0000256" key="1">
    <source>
        <dbReference type="ARBA" id="ARBA00022741"/>
    </source>
</evidence>
<dbReference type="InterPro" id="IPR003593">
    <property type="entry name" value="AAA+_ATPase"/>
</dbReference>
<dbReference type="GO" id="GO:0016020">
    <property type="term" value="C:membrane"/>
    <property type="evidence" value="ECO:0007669"/>
    <property type="project" value="InterPro"/>
</dbReference>
<dbReference type="GO" id="GO:0140359">
    <property type="term" value="F:ABC-type transporter activity"/>
    <property type="evidence" value="ECO:0007669"/>
    <property type="project" value="InterPro"/>
</dbReference>
<accession>A0A5B3FQ94</accession>
<evidence type="ECO:0000313" key="5">
    <source>
        <dbReference type="Proteomes" id="UP000323567"/>
    </source>
</evidence>
<evidence type="ECO:0000313" key="4">
    <source>
        <dbReference type="EMBL" id="KAA2363356.1"/>
    </source>
</evidence>
<dbReference type="SMART" id="SM00382">
    <property type="entry name" value="AAA"/>
    <property type="match status" value="1"/>
</dbReference>
<gene>
    <name evidence="4" type="ORF">F2Y13_16075</name>
</gene>
<dbReference type="InterPro" id="IPR015860">
    <property type="entry name" value="ABC_transpr_TagH-like"/>
</dbReference>
<dbReference type="PROSITE" id="PS50893">
    <property type="entry name" value="ABC_TRANSPORTER_2"/>
    <property type="match status" value="1"/>
</dbReference>
<reference evidence="4 5" key="1">
    <citation type="journal article" date="2019" name="Nat. Med.">
        <title>A library of human gut bacterial isolates paired with longitudinal multiomics data enables mechanistic microbiome research.</title>
        <authorList>
            <person name="Poyet M."/>
            <person name="Groussin M."/>
            <person name="Gibbons S.M."/>
            <person name="Avila-Pacheco J."/>
            <person name="Jiang X."/>
            <person name="Kearney S.M."/>
            <person name="Perrotta A.R."/>
            <person name="Berdy B."/>
            <person name="Zhao S."/>
            <person name="Lieberman T.D."/>
            <person name="Swanson P.K."/>
            <person name="Smith M."/>
            <person name="Roesemann S."/>
            <person name="Alexander J.E."/>
            <person name="Rich S.A."/>
            <person name="Livny J."/>
            <person name="Vlamakis H."/>
            <person name="Clish C."/>
            <person name="Bullock K."/>
            <person name="Deik A."/>
            <person name="Scott J."/>
            <person name="Pierce K.A."/>
            <person name="Xavier R.J."/>
            <person name="Alm E.J."/>
        </authorList>
    </citation>
    <scope>NUCLEOTIDE SEQUENCE [LARGE SCALE GENOMIC DNA]</scope>
    <source>
        <strain evidence="4 5">BIOML-A2</strain>
    </source>
</reference>
<name>A0A5B3FQ94_9BACT</name>
<keyword evidence="1" id="KW-0547">Nucleotide-binding</keyword>
<dbReference type="EMBL" id="VVXK01000060">
    <property type="protein sequence ID" value="KAA2363356.1"/>
    <property type="molecule type" value="Genomic_DNA"/>
</dbReference>
<feature type="domain" description="ABC transporter" evidence="3">
    <location>
        <begin position="23"/>
        <end position="245"/>
    </location>
</feature>
<dbReference type="InterPro" id="IPR050683">
    <property type="entry name" value="Bact_Polysacc_Export_ATP-bd"/>
</dbReference>
<evidence type="ECO:0000259" key="3">
    <source>
        <dbReference type="PROSITE" id="PS50893"/>
    </source>
</evidence>
<protein>
    <submittedName>
        <fullName evidence="4">ABC transporter ATP-binding protein</fullName>
    </submittedName>
</protein>
<dbReference type="Gene3D" id="3.40.50.300">
    <property type="entry name" value="P-loop containing nucleotide triphosphate hydrolases"/>
    <property type="match status" value="1"/>
</dbReference>
<dbReference type="Pfam" id="PF00005">
    <property type="entry name" value="ABC_tran"/>
    <property type="match status" value="1"/>
</dbReference>
<keyword evidence="2 4" id="KW-0067">ATP-binding</keyword>
<sequence length="246" mass="27002">MAKIALDNVRVDIPIFNSQGRSLKKAVLGFATGGKIGLTEDGKTIITALDGVSFEANQREKIGLLGHNGAGKSTLLRILGKVYTPTSGTAFIEGTIGSLIDISLGIDLEATGLENIFLRGALLGIPKKRLVESLDEILEFTELGDFINMPVRTYSTGMHMRLAFAVSTLIQPDILLMDEWLSVGDERFQHKAEKRLNSVIEKSNILVMASHSRNLIEKCCTRVLWLEHGKVLMDGKPDEVCQKYFG</sequence>
<comment type="caution">
    <text evidence="4">The sequence shown here is derived from an EMBL/GenBank/DDBJ whole genome shotgun (WGS) entry which is preliminary data.</text>
</comment>
<dbReference type="Proteomes" id="UP000323567">
    <property type="component" value="Unassembled WGS sequence"/>
</dbReference>
<dbReference type="InterPro" id="IPR003439">
    <property type="entry name" value="ABC_transporter-like_ATP-bd"/>
</dbReference>
<dbReference type="GO" id="GO:0016887">
    <property type="term" value="F:ATP hydrolysis activity"/>
    <property type="evidence" value="ECO:0007669"/>
    <property type="project" value="InterPro"/>
</dbReference>
<organism evidence="4 5">
    <name type="scientific">Alistipes shahii</name>
    <dbReference type="NCBI Taxonomy" id="328814"/>
    <lineage>
        <taxon>Bacteria</taxon>
        <taxon>Pseudomonadati</taxon>
        <taxon>Bacteroidota</taxon>
        <taxon>Bacteroidia</taxon>
        <taxon>Bacteroidales</taxon>
        <taxon>Rikenellaceae</taxon>
        <taxon>Alistipes</taxon>
    </lineage>
</organism>
<dbReference type="PANTHER" id="PTHR46743">
    <property type="entry name" value="TEICHOIC ACIDS EXPORT ATP-BINDING PROTEIN TAGH"/>
    <property type="match status" value="1"/>
</dbReference>
<dbReference type="CDD" id="cd03220">
    <property type="entry name" value="ABC_KpsT_Wzt"/>
    <property type="match status" value="1"/>
</dbReference>
<dbReference type="GO" id="GO:0005524">
    <property type="term" value="F:ATP binding"/>
    <property type="evidence" value="ECO:0007669"/>
    <property type="project" value="UniProtKB-KW"/>
</dbReference>
<dbReference type="PANTHER" id="PTHR46743:SF3">
    <property type="entry name" value="ABC-TYPE POLYSACCHARIDE_POLYOL PHOSPHATE TRANSPORT SYSTEM, ATPASE COMPONENT"/>
    <property type="match status" value="1"/>
</dbReference>
<evidence type="ECO:0000256" key="2">
    <source>
        <dbReference type="ARBA" id="ARBA00022840"/>
    </source>
</evidence>
<proteinExistence type="predicted"/>
<dbReference type="AlphaFoldDB" id="A0A5B3FQ94"/>